<dbReference type="Proteomes" id="UP000308600">
    <property type="component" value="Unassembled WGS sequence"/>
</dbReference>
<protein>
    <submittedName>
        <fullName evidence="1">Uncharacterized protein</fullName>
    </submittedName>
</protein>
<evidence type="ECO:0000313" key="2">
    <source>
        <dbReference type="Proteomes" id="UP000308600"/>
    </source>
</evidence>
<organism evidence="1 2">
    <name type="scientific">Pluteus cervinus</name>
    <dbReference type="NCBI Taxonomy" id="181527"/>
    <lineage>
        <taxon>Eukaryota</taxon>
        <taxon>Fungi</taxon>
        <taxon>Dikarya</taxon>
        <taxon>Basidiomycota</taxon>
        <taxon>Agaricomycotina</taxon>
        <taxon>Agaricomycetes</taxon>
        <taxon>Agaricomycetidae</taxon>
        <taxon>Agaricales</taxon>
        <taxon>Pluteineae</taxon>
        <taxon>Pluteaceae</taxon>
        <taxon>Pluteus</taxon>
    </lineage>
</organism>
<dbReference type="EMBL" id="ML208280">
    <property type="protein sequence ID" value="TFK72894.1"/>
    <property type="molecule type" value="Genomic_DNA"/>
</dbReference>
<keyword evidence="2" id="KW-1185">Reference proteome</keyword>
<proteinExistence type="predicted"/>
<sequence>MSRPPLPVRHANPSIQSTLTSGALPVVKYQVLSCQGQEILVGRLKIETPTPSGHAFILRRFDTGAISLTTMFRAAFPLAAEHEEKQEVQWVKDNHDLTGNNGTTKDTHITRLAGVWVGTKLALELGKAYALGDLINIVVDAKPDPNANYRRSGRNGSNAPPSTVPAKPTTTASPKPPSSTQGPPKSSLPRPPSPAITTPHPAKRRREHSPAATPVAPPSSSPAKSTSPLKLVPPRRSTRVRSPAPKVIAAAATARTPRGSRVTKKEDTLVAAGSDATAVEDDGDIIEEVAGSQLHEQDIEEQKKLIEDLKAARQNALRHDDDEEDEGHDDMAVDMTAPQAKRTREEADEPLQFNFREPETSERAIVTNSRVNRFRLEPRTRSFAWGVLAFSVGLGAVSLLPSFL</sequence>
<name>A0ACD3B4J1_9AGAR</name>
<evidence type="ECO:0000313" key="1">
    <source>
        <dbReference type="EMBL" id="TFK72894.1"/>
    </source>
</evidence>
<gene>
    <name evidence="1" type="ORF">BDN72DRAFT_791667</name>
</gene>
<accession>A0ACD3B4J1</accession>
<reference evidence="1 2" key="1">
    <citation type="journal article" date="2019" name="Nat. Ecol. Evol.">
        <title>Megaphylogeny resolves global patterns of mushroom evolution.</title>
        <authorList>
            <person name="Varga T."/>
            <person name="Krizsan K."/>
            <person name="Foldi C."/>
            <person name="Dima B."/>
            <person name="Sanchez-Garcia M."/>
            <person name="Sanchez-Ramirez S."/>
            <person name="Szollosi G.J."/>
            <person name="Szarkandi J.G."/>
            <person name="Papp V."/>
            <person name="Albert L."/>
            <person name="Andreopoulos W."/>
            <person name="Angelini C."/>
            <person name="Antonin V."/>
            <person name="Barry K.W."/>
            <person name="Bougher N.L."/>
            <person name="Buchanan P."/>
            <person name="Buyck B."/>
            <person name="Bense V."/>
            <person name="Catcheside P."/>
            <person name="Chovatia M."/>
            <person name="Cooper J."/>
            <person name="Damon W."/>
            <person name="Desjardin D."/>
            <person name="Finy P."/>
            <person name="Geml J."/>
            <person name="Haridas S."/>
            <person name="Hughes K."/>
            <person name="Justo A."/>
            <person name="Karasinski D."/>
            <person name="Kautmanova I."/>
            <person name="Kiss B."/>
            <person name="Kocsube S."/>
            <person name="Kotiranta H."/>
            <person name="LaButti K.M."/>
            <person name="Lechner B.E."/>
            <person name="Liimatainen K."/>
            <person name="Lipzen A."/>
            <person name="Lukacs Z."/>
            <person name="Mihaltcheva S."/>
            <person name="Morgado L.N."/>
            <person name="Niskanen T."/>
            <person name="Noordeloos M.E."/>
            <person name="Ohm R.A."/>
            <person name="Ortiz-Santana B."/>
            <person name="Ovrebo C."/>
            <person name="Racz N."/>
            <person name="Riley R."/>
            <person name="Savchenko A."/>
            <person name="Shiryaev A."/>
            <person name="Soop K."/>
            <person name="Spirin V."/>
            <person name="Szebenyi C."/>
            <person name="Tomsovsky M."/>
            <person name="Tulloss R.E."/>
            <person name="Uehling J."/>
            <person name="Grigoriev I.V."/>
            <person name="Vagvolgyi C."/>
            <person name="Papp T."/>
            <person name="Martin F.M."/>
            <person name="Miettinen O."/>
            <person name="Hibbett D.S."/>
            <person name="Nagy L.G."/>
        </authorList>
    </citation>
    <scope>NUCLEOTIDE SEQUENCE [LARGE SCALE GENOMIC DNA]</scope>
    <source>
        <strain evidence="1 2">NL-1719</strain>
    </source>
</reference>